<dbReference type="Pfam" id="PF23161">
    <property type="entry name" value="HTH_RNase_II"/>
    <property type="match status" value="1"/>
</dbReference>
<dbReference type="InterPro" id="IPR001900">
    <property type="entry name" value="RNase_II/R"/>
</dbReference>
<organism evidence="2 3">
    <name type="scientific">Candidatus Desulfatibia profunda</name>
    <dbReference type="NCBI Taxonomy" id="2841695"/>
    <lineage>
        <taxon>Bacteria</taxon>
        <taxon>Pseudomonadati</taxon>
        <taxon>Thermodesulfobacteriota</taxon>
        <taxon>Desulfobacteria</taxon>
        <taxon>Desulfobacterales</taxon>
        <taxon>Desulfobacterales incertae sedis</taxon>
        <taxon>Candidatus Desulfatibia</taxon>
    </lineage>
</organism>
<proteinExistence type="predicted"/>
<comment type="caution">
    <text evidence="2">The sequence shown here is derived from an EMBL/GenBank/DDBJ whole genome shotgun (WGS) entry which is preliminary data.</text>
</comment>
<sequence length="661" mass="76004">MESGNIVEFVDRQKIICAVVLEVKKQRLRLLTETNREVNLSPGRLFHKCPLRLELSMGRDRIVDALKEISRRRQTLIADIDIKELWEVLNTEQEWIDLGTMTEFCFPNSATYDHESAVVRAFFENRLYFKFNQNSFFPNSEELVERNTAQQREAARQHRIIAEGSDWLKKALAGDHVNLLQNTSEIKNILKSYYIFGNESGHYNSGKAMLAAAQIDPDNGLFQVLVKLGVFGENENIDLYRYDMPTVFSDGMMQVATALINNKPFTFADHSRKDLTMLPVMTIDGQGTLDYDDAISIEDYGDRYRLGVHIVDVGHYIKKGDMIDQEALARGSSIYMPDLKIPMLPPSLAEDLCSLKAGQLRPAISIMVNLSRSCEIIDSEIFASIIRVKHQHTYYDVNLMAEENREIIILREIAESFRRRRLNDGAVPITLPDIHIWIDETGEITVNRINRESPGRMLVSEIMIMANWLMANFLFKNNAPAIFRSQTPPKERLYKGNEGTLFQNIMQRRLLSRFVLGPESEHHSGLGLNAYVTATSPIRKYFDLATQRQIRAVLDLEEPYPQEEIAHIIQRLEQPMGDVSKIQSGRNRYWLLKYLENRIGQKEEAIVLLKRRNNYQILLTEYMLECDLPLSSGINLKPEDLIQVTIQHVDARKTVISVFMG</sequence>
<evidence type="ECO:0000259" key="1">
    <source>
        <dbReference type="SMART" id="SM00955"/>
    </source>
</evidence>
<name>A0A8J6NRL8_9BACT</name>
<feature type="domain" description="RNB" evidence="1">
    <location>
        <begin position="272"/>
        <end position="556"/>
    </location>
</feature>
<dbReference type="SUPFAM" id="SSF50249">
    <property type="entry name" value="Nucleic acid-binding proteins"/>
    <property type="match status" value="1"/>
</dbReference>
<dbReference type="GO" id="GO:0000175">
    <property type="term" value="F:3'-5'-RNA exonuclease activity"/>
    <property type="evidence" value="ECO:0007669"/>
    <property type="project" value="TreeGrafter"/>
</dbReference>
<protein>
    <submittedName>
        <fullName evidence="2">RNB domain-containing ribonuclease</fullName>
    </submittedName>
</protein>
<accession>A0A8J6NRL8</accession>
<dbReference type="Pfam" id="PF00773">
    <property type="entry name" value="RNB"/>
    <property type="match status" value="1"/>
</dbReference>
<evidence type="ECO:0000313" key="2">
    <source>
        <dbReference type="EMBL" id="MBC8360852.1"/>
    </source>
</evidence>
<dbReference type="AlphaFoldDB" id="A0A8J6NRL8"/>
<reference evidence="2 3" key="1">
    <citation type="submission" date="2020-08" db="EMBL/GenBank/DDBJ databases">
        <title>Bridging the membrane lipid divide: bacteria of the FCB group superphylum have the potential to synthesize archaeal ether lipids.</title>
        <authorList>
            <person name="Villanueva L."/>
            <person name="Von Meijenfeldt F.A.B."/>
            <person name="Westbye A.B."/>
            <person name="Yadav S."/>
            <person name="Hopmans E.C."/>
            <person name="Dutilh B.E."/>
            <person name="Sinninghe Damste J.S."/>
        </authorList>
    </citation>
    <scope>NUCLEOTIDE SEQUENCE [LARGE SCALE GENOMIC DNA]</scope>
    <source>
        <strain evidence="2">NIOZ-UU30</strain>
    </source>
</reference>
<dbReference type="EMBL" id="JACNJH010000111">
    <property type="protein sequence ID" value="MBC8360852.1"/>
    <property type="molecule type" value="Genomic_DNA"/>
</dbReference>
<dbReference type="InterPro" id="IPR012340">
    <property type="entry name" value="NA-bd_OB-fold"/>
</dbReference>
<gene>
    <name evidence="2" type="ORF">H8E23_05600</name>
</gene>
<dbReference type="SMART" id="SM00955">
    <property type="entry name" value="RNB"/>
    <property type="match status" value="1"/>
</dbReference>
<dbReference type="InterPro" id="IPR050180">
    <property type="entry name" value="RNR_Ribonuclease"/>
</dbReference>
<dbReference type="GO" id="GO:0000932">
    <property type="term" value="C:P-body"/>
    <property type="evidence" value="ECO:0007669"/>
    <property type="project" value="TreeGrafter"/>
</dbReference>
<dbReference type="GO" id="GO:0006402">
    <property type="term" value="P:mRNA catabolic process"/>
    <property type="evidence" value="ECO:0007669"/>
    <property type="project" value="TreeGrafter"/>
</dbReference>
<dbReference type="PANTHER" id="PTHR23355:SF42">
    <property type="entry name" value="RIBONUCLEASE II, CHLOROPLASTIC_MITOCHONDRIAL"/>
    <property type="match status" value="1"/>
</dbReference>
<dbReference type="Proteomes" id="UP000603434">
    <property type="component" value="Unassembled WGS sequence"/>
</dbReference>
<dbReference type="GO" id="GO:0003723">
    <property type="term" value="F:RNA binding"/>
    <property type="evidence" value="ECO:0007669"/>
    <property type="project" value="InterPro"/>
</dbReference>
<dbReference type="PANTHER" id="PTHR23355">
    <property type="entry name" value="RIBONUCLEASE"/>
    <property type="match status" value="1"/>
</dbReference>
<dbReference type="InterPro" id="IPR056404">
    <property type="entry name" value="HTH_RNase_II"/>
</dbReference>
<evidence type="ECO:0000313" key="3">
    <source>
        <dbReference type="Proteomes" id="UP000603434"/>
    </source>
</evidence>